<keyword evidence="8 9" id="KW-0472">Membrane</keyword>
<feature type="transmembrane region" description="Helical" evidence="9">
    <location>
        <begin position="318"/>
        <end position="337"/>
    </location>
</feature>
<dbReference type="Gene3D" id="1.20.1740.10">
    <property type="entry name" value="Amino acid/polyamine transporter I"/>
    <property type="match status" value="1"/>
</dbReference>
<comment type="similarity">
    <text evidence="2 9">Belongs to the branched chain amino acid transporter family.</text>
</comment>
<accession>A0A4V2SNC0</accession>
<feature type="transmembrane region" description="Helical" evidence="9">
    <location>
        <begin position="343"/>
        <end position="364"/>
    </location>
</feature>
<evidence type="ECO:0000256" key="1">
    <source>
        <dbReference type="ARBA" id="ARBA00004651"/>
    </source>
</evidence>
<feature type="transmembrane region" description="Helical" evidence="9">
    <location>
        <begin position="153"/>
        <end position="171"/>
    </location>
</feature>
<comment type="caution">
    <text evidence="10">The sequence shown here is derived from an EMBL/GenBank/DDBJ whole genome shotgun (WGS) entry which is preliminary data.</text>
</comment>
<dbReference type="GO" id="GO:0015188">
    <property type="term" value="F:L-isoleucine transmembrane transporter activity"/>
    <property type="evidence" value="ECO:0007669"/>
    <property type="project" value="TreeGrafter"/>
</dbReference>
<feature type="transmembrane region" description="Helical" evidence="9">
    <location>
        <begin position="411"/>
        <end position="432"/>
    </location>
</feature>
<organism evidence="10 11">
    <name type="scientific">Scopulibacillus darangshiensis</name>
    <dbReference type="NCBI Taxonomy" id="442528"/>
    <lineage>
        <taxon>Bacteria</taxon>
        <taxon>Bacillati</taxon>
        <taxon>Bacillota</taxon>
        <taxon>Bacilli</taxon>
        <taxon>Bacillales</taxon>
        <taxon>Sporolactobacillaceae</taxon>
        <taxon>Scopulibacillus</taxon>
    </lineage>
</organism>
<evidence type="ECO:0000313" key="10">
    <source>
        <dbReference type="EMBL" id="TCP30576.1"/>
    </source>
</evidence>
<evidence type="ECO:0000256" key="4">
    <source>
        <dbReference type="ARBA" id="ARBA00022475"/>
    </source>
</evidence>
<dbReference type="Proteomes" id="UP000295416">
    <property type="component" value="Unassembled WGS sequence"/>
</dbReference>
<feature type="transmembrane region" description="Helical" evidence="9">
    <location>
        <begin position="9"/>
        <end position="28"/>
    </location>
</feature>
<comment type="subcellular location">
    <subcellularLocation>
        <location evidence="1 9">Cell membrane</location>
        <topology evidence="1 9">Multi-pass membrane protein</topology>
    </subcellularLocation>
</comment>
<evidence type="ECO:0000256" key="6">
    <source>
        <dbReference type="ARBA" id="ARBA00022970"/>
    </source>
</evidence>
<keyword evidence="6 9" id="KW-0029">Amino-acid transport</keyword>
<dbReference type="GO" id="GO:0015818">
    <property type="term" value="P:isoleucine transport"/>
    <property type="evidence" value="ECO:0007669"/>
    <property type="project" value="TreeGrafter"/>
</dbReference>
<evidence type="ECO:0000256" key="8">
    <source>
        <dbReference type="ARBA" id="ARBA00023136"/>
    </source>
</evidence>
<evidence type="ECO:0000256" key="5">
    <source>
        <dbReference type="ARBA" id="ARBA00022692"/>
    </source>
</evidence>
<sequence>MKQLSFKDIFFIGLMVFALFFGAGNMIFPPELGKESGTEVWTAIFGFLITGVGLPLLGVIAIAISGSNLRDLSNRVHPIFGMIFTAVCYLVIGPFFAIPRTGAVAHEIGITPFLSDSVNPNGWPLFIFSIIFFGITLWLSLNPTKLVDRIGKILTPILLIVIAIIVIKGIIDPIGTPGAPVNDYKGNPFFTGFLNGYLTMDAIASLIFGIIVINTIKQLGVTNKKVITRATIGAGVVAAIGLALVYITLAFLGATSREAVGPTSNGGQLLTVVASILYGTTGQLLLGVAITFACLTTAIGLVTSCAEYFNQVLPKIPYKWFVVIFTVFSAFVANIGLTQLIAFSTPVLTAIYPLTIVLIALTFINKLAAVPRAVYAGALIGAGIISIFDGLKQAGIHIPVLESWLSHLPLNNIGIGWLIPSIVCGLIGLLLVKLRLVSQVESHA</sequence>
<gene>
    <name evidence="10" type="ORF">EV207_105105</name>
</gene>
<dbReference type="InterPro" id="IPR004685">
    <property type="entry name" value="Brnchd-chn_aa_trnsp_Livcs"/>
</dbReference>
<evidence type="ECO:0000256" key="2">
    <source>
        <dbReference type="ARBA" id="ARBA00008540"/>
    </source>
</evidence>
<proteinExistence type="inferred from homology"/>
<dbReference type="EMBL" id="SLXK01000005">
    <property type="protein sequence ID" value="TCP30576.1"/>
    <property type="molecule type" value="Genomic_DNA"/>
</dbReference>
<keyword evidence="4" id="KW-1003">Cell membrane</keyword>
<evidence type="ECO:0000256" key="7">
    <source>
        <dbReference type="ARBA" id="ARBA00022989"/>
    </source>
</evidence>
<dbReference type="GO" id="GO:0005304">
    <property type="term" value="F:L-valine transmembrane transporter activity"/>
    <property type="evidence" value="ECO:0007669"/>
    <property type="project" value="TreeGrafter"/>
</dbReference>
<feature type="transmembrane region" description="Helical" evidence="9">
    <location>
        <begin position="226"/>
        <end position="252"/>
    </location>
</feature>
<evidence type="ECO:0000313" key="11">
    <source>
        <dbReference type="Proteomes" id="UP000295416"/>
    </source>
</evidence>
<evidence type="ECO:0000256" key="3">
    <source>
        <dbReference type="ARBA" id="ARBA00022448"/>
    </source>
</evidence>
<dbReference type="OrthoDB" id="9783920at2"/>
<comment type="function">
    <text evidence="9">Component of the transport system for branched-chain amino acids.</text>
</comment>
<feature type="transmembrane region" description="Helical" evidence="9">
    <location>
        <begin position="40"/>
        <end position="64"/>
    </location>
</feature>
<dbReference type="Pfam" id="PF05525">
    <property type="entry name" value="Branch_AA_trans"/>
    <property type="match status" value="1"/>
</dbReference>
<evidence type="ECO:0000256" key="9">
    <source>
        <dbReference type="RuleBase" id="RU362122"/>
    </source>
</evidence>
<keyword evidence="5 9" id="KW-0812">Transmembrane</keyword>
<reference evidence="10 11" key="1">
    <citation type="submission" date="2019-03" db="EMBL/GenBank/DDBJ databases">
        <title>Genomic Encyclopedia of Type Strains, Phase IV (KMG-IV): sequencing the most valuable type-strain genomes for metagenomic binning, comparative biology and taxonomic classification.</title>
        <authorList>
            <person name="Goeker M."/>
        </authorList>
    </citation>
    <scope>NUCLEOTIDE SEQUENCE [LARGE SCALE GENOMIC DNA]</scope>
    <source>
        <strain evidence="10 11">DSM 19377</strain>
    </source>
</reference>
<keyword evidence="3 9" id="KW-0813">Transport</keyword>
<feature type="transmembrane region" description="Helical" evidence="9">
    <location>
        <begin position="284"/>
        <end position="306"/>
    </location>
</feature>
<dbReference type="NCBIfam" id="TIGR00796">
    <property type="entry name" value="livcs"/>
    <property type="match status" value="1"/>
</dbReference>
<keyword evidence="7 9" id="KW-1133">Transmembrane helix</keyword>
<dbReference type="GO" id="GO:0015820">
    <property type="term" value="P:L-leucine transport"/>
    <property type="evidence" value="ECO:0007669"/>
    <property type="project" value="TreeGrafter"/>
</dbReference>
<feature type="transmembrane region" description="Helical" evidence="9">
    <location>
        <begin position="122"/>
        <end position="141"/>
    </location>
</feature>
<name>A0A4V2SNC0_9BACL</name>
<dbReference type="RefSeq" id="WP_132744544.1">
    <property type="nucleotide sequence ID" value="NZ_SLXK01000005.1"/>
</dbReference>
<dbReference type="PANTHER" id="PTHR30588">
    <property type="entry name" value="BRANCHED-CHAIN AMINO ACID TRANSPORT SYSTEM 2 CARRIER PROTEIN"/>
    <property type="match status" value="1"/>
</dbReference>
<protein>
    <recommendedName>
        <fullName evidence="9">Branched-chain amino acid transport system carrier protein</fullName>
    </recommendedName>
</protein>
<dbReference type="PANTHER" id="PTHR30588:SF8">
    <property type="entry name" value="BRANCHED-CHAIN AMINO ACID PERMEASE BRAB"/>
    <property type="match status" value="1"/>
</dbReference>
<dbReference type="GO" id="GO:0015190">
    <property type="term" value="F:L-leucine transmembrane transporter activity"/>
    <property type="evidence" value="ECO:0007669"/>
    <property type="project" value="TreeGrafter"/>
</dbReference>
<dbReference type="GO" id="GO:0005886">
    <property type="term" value="C:plasma membrane"/>
    <property type="evidence" value="ECO:0007669"/>
    <property type="project" value="UniProtKB-SubCell"/>
</dbReference>
<feature type="transmembrane region" description="Helical" evidence="9">
    <location>
        <begin position="191"/>
        <end position="214"/>
    </location>
</feature>
<dbReference type="AlphaFoldDB" id="A0A4V2SNC0"/>
<feature type="transmembrane region" description="Helical" evidence="9">
    <location>
        <begin position="76"/>
        <end position="98"/>
    </location>
</feature>
<feature type="transmembrane region" description="Helical" evidence="9">
    <location>
        <begin position="373"/>
        <end position="391"/>
    </location>
</feature>
<keyword evidence="11" id="KW-1185">Reference proteome</keyword>